<organism evidence="2 3">
    <name type="scientific">Lentzea flava</name>
    <dbReference type="NCBI Taxonomy" id="103732"/>
    <lineage>
        <taxon>Bacteria</taxon>
        <taxon>Bacillati</taxon>
        <taxon>Actinomycetota</taxon>
        <taxon>Actinomycetes</taxon>
        <taxon>Pseudonocardiales</taxon>
        <taxon>Pseudonocardiaceae</taxon>
        <taxon>Lentzea</taxon>
    </lineage>
</organism>
<gene>
    <name evidence="2" type="ORF">GCM10010178_04210</name>
</gene>
<feature type="domain" description="NAD-dependent epimerase/dehydratase" evidence="1">
    <location>
        <begin position="3"/>
        <end position="228"/>
    </location>
</feature>
<dbReference type="PANTHER" id="PTHR43245">
    <property type="entry name" value="BIFUNCTIONAL POLYMYXIN RESISTANCE PROTEIN ARNA"/>
    <property type="match status" value="1"/>
</dbReference>
<dbReference type="SUPFAM" id="SSF51735">
    <property type="entry name" value="NAD(P)-binding Rossmann-fold domains"/>
    <property type="match status" value="1"/>
</dbReference>
<proteinExistence type="predicted"/>
<dbReference type="InterPro" id="IPR050177">
    <property type="entry name" value="Lipid_A_modif_metabolic_enz"/>
</dbReference>
<dbReference type="Gene3D" id="3.90.25.10">
    <property type="entry name" value="UDP-galactose 4-epimerase, domain 1"/>
    <property type="match status" value="1"/>
</dbReference>
<dbReference type="Gene3D" id="3.40.50.720">
    <property type="entry name" value="NAD(P)-binding Rossmann-like Domain"/>
    <property type="match status" value="1"/>
</dbReference>
<name>A0ABQ2U9Z6_9PSEU</name>
<dbReference type="InterPro" id="IPR036291">
    <property type="entry name" value="NAD(P)-bd_dom_sf"/>
</dbReference>
<dbReference type="RefSeq" id="WP_189251764.1">
    <property type="nucleotide sequence ID" value="NZ_BMRE01000001.1"/>
</dbReference>
<evidence type="ECO:0000259" key="1">
    <source>
        <dbReference type="Pfam" id="PF01370"/>
    </source>
</evidence>
<dbReference type="Proteomes" id="UP000649573">
    <property type="component" value="Unassembled WGS sequence"/>
</dbReference>
<sequence>MRVLVIGAGGFLGAHVRRAALDAGFDVVTAGRSPLASSPRHLLIDLGTIPAAALAELIARLEPDAVVNCAGAIEGDGRTLATTNVDGVTTLVRALALAGGRIRLVHLGSAAEYGPGQEGIPVAEWMPPHPIGDYGVTKLLGTRMIERARADGLDGVVLRVFNPVGAGAGRSGLPGRAAAALRVAVANREDLRLGPLDAVRDFVDARDVADAALAAVTAEELPPVLNVGSGRGLSCRDLVKELLAVSGASCAVREDDGGSARSAGVSWQQADITLATTVLAWRPRRDLADAVADLWRSS</sequence>
<keyword evidence="3" id="KW-1185">Reference proteome</keyword>
<reference evidence="3" key="1">
    <citation type="journal article" date="2019" name="Int. J. Syst. Evol. Microbiol.">
        <title>The Global Catalogue of Microorganisms (GCM) 10K type strain sequencing project: providing services to taxonomists for standard genome sequencing and annotation.</title>
        <authorList>
            <consortium name="The Broad Institute Genomics Platform"/>
            <consortium name="The Broad Institute Genome Sequencing Center for Infectious Disease"/>
            <person name="Wu L."/>
            <person name="Ma J."/>
        </authorList>
    </citation>
    <scope>NUCLEOTIDE SEQUENCE [LARGE SCALE GENOMIC DNA]</scope>
    <source>
        <strain evidence="3">JCM 3296</strain>
    </source>
</reference>
<dbReference type="Pfam" id="PF01370">
    <property type="entry name" value="Epimerase"/>
    <property type="match status" value="1"/>
</dbReference>
<evidence type="ECO:0000313" key="3">
    <source>
        <dbReference type="Proteomes" id="UP000649573"/>
    </source>
</evidence>
<dbReference type="InterPro" id="IPR001509">
    <property type="entry name" value="Epimerase_deHydtase"/>
</dbReference>
<protein>
    <recommendedName>
        <fullName evidence="1">NAD-dependent epimerase/dehydratase domain-containing protein</fullName>
    </recommendedName>
</protein>
<comment type="caution">
    <text evidence="2">The sequence shown here is derived from an EMBL/GenBank/DDBJ whole genome shotgun (WGS) entry which is preliminary data.</text>
</comment>
<dbReference type="EMBL" id="BMRE01000001">
    <property type="protein sequence ID" value="GGU15786.1"/>
    <property type="molecule type" value="Genomic_DNA"/>
</dbReference>
<evidence type="ECO:0000313" key="2">
    <source>
        <dbReference type="EMBL" id="GGU15786.1"/>
    </source>
</evidence>
<accession>A0ABQ2U9Z6</accession>